<accession>A0A494W9N2</accession>
<dbReference type="InterPro" id="IPR000873">
    <property type="entry name" value="AMP-dep_synth/lig_dom"/>
</dbReference>
<dbReference type="KEGG" id="sami:SAMIE_1033790"/>
<dbReference type="AlphaFoldDB" id="A0A494W9N2"/>
<organism evidence="2 3">
    <name type="scientific">Sphingobium amiense</name>
    <dbReference type="NCBI Taxonomy" id="135719"/>
    <lineage>
        <taxon>Bacteria</taxon>
        <taxon>Pseudomonadati</taxon>
        <taxon>Pseudomonadota</taxon>
        <taxon>Alphaproteobacteria</taxon>
        <taxon>Sphingomonadales</taxon>
        <taxon>Sphingomonadaceae</taxon>
        <taxon>Sphingobium</taxon>
    </lineage>
</organism>
<name>A0A494W9N2_9SPHN</name>
<dbReference type="PROSITE" id="PS00455">
    <property type="entry name" value="AMP_BINDING"/>
    <property type="match status" value="1"/>
</dbReference>
<keyword evidence="3" id="KW-1185">Reference proteome</keyword>
<dbReference type="GO" id="GO:0016405">
    <property type="term" value="F:CoA-ligase activity"/>
    <property type="evidence" value="ECO:0007669"/>
    <property type="project" value="TreeGrafter"/>
</dbReference>
<reference evidence="2 3" key="1">
    <citation type="submission" date="2018-05" db="EMBL/GenBank/DDBJ databases">
        <title>Complete Genome Sequence of the Nonylphenol-Degrading Bacterium Sphingobium amiense DSM 16289T.</title>
        <authorList>
            <person name="Ootsuka M."/>
            <person name="Nishizawa T."/>
            <person name="Ohta H."/>
        </authorList>
    </citation>
    <scope>NUCLEOTIDE SEQUENCE [LARGE SCALE GENOMIC DNA]</scope>
    <source>
        <strain evidence="2 3">DSM 16289</strain>
    </source>
</reference>
<evidence type="ECO:0000259" key="1">
    <source>
        <dbReference type="Pfam" id="PF00501"/>
    </source>
</evidence>
<evidence type="ECO:0000313" key="2">
    <source>
        <dbReference type="EMBL" id="BBD99878.1"/>
    </source>
</evidence>
<proteinExistence type="predicted"/>
<feature type="domain" description="AMP-dependent synthetase/ligase" evidence="1">
    <location>
        <begin position="38"/>
        <end position="404"/>
    </location>
</feature>
<dbReference type="PANTHER" id="PTHR24096:SF420">
    <property type="entry name" value="LONG-CHAIN-FATTY-ACID--COA LIGASE-RELATED"/>
    <property type="match status" value="1"/>
</dbReference>
<dbReference type="Pfam" id="PF00501">
    <property type="entry name" value="AMP-binding"/>
    <property type="match status" value="1"/>
</dbReference>
<gene>
    <name evidence="2" type="ORF">SAMIE_1033790</name>
</gene>
<dbReference type="Proteomes" id="UP000279959">
    <property type="component" value="Chromosome"/>
</dbReference>
<evidence type="ECO:0000313" key="3">
    <source>
        <dbReference type="Proteomes" id="UP000279959"/>
    </source>
</evidence>
<dbReference type="SUPFAM" id="SSF56801">
    <property type="entry name" value="Acetyl-CoA synthetase-like"/>
    <property type="match status" value="1"/>
</dbReference>
<sequence length="565" mass="60403">MFAAPDIAARFLPDGEIRLASRALPSPAARTVLDWLVRWSAETPDTAFVTEHRGEGKGRQTLTYGDAWRDSGRIGAGLLASGLAPGDRLLVVAPNGIAHMQVALGALRAGIVYVPVAVQYAAQGADPSKLAAVLDVIRPAAAFCVSAATSPLLADIPRLFEGEAGLAALVQKGADRADPDIASLDPEAPAKLLLTSGSTGTPKAVPYSHVLMTHNTQATIDVWPFVTRHKPVLVDWLPWNHAFGGSNNVHLVLSQGGTLHIDPSGGRADLLATSIDALKTFRPTFHGAVPAGWAALLPTIEEDVAFRQAFFSRLDVMFSAGAAMSADLFNRLSRASALVRGQPVPIVTGWGSTETGPGATMVHDLPVQPGGIGTPMPGVEIRLTRHGDKHELRVRGKSVMAGYWGRPDLSANAFDEEGFFRTGDAGRLVDPERPELGLMFDGRLLDDFKLANGSWVNASALRMSLLQRAGGALRDVAIVGADRPYVAALCWVEQPDILEELFASHNRENRGQTMRIVRFAALPTPPDAGTGELTPKGEINRKVLLQRRADAVAALYEEEFQHDSR</sequence>
<dbReference type="InterPro" id="IPR020845">
    <property type="entry name" value="AMP-binding_CS"/>
</dbReference>
<dbReference type="PANTHER" id="PTHR24096">
    <property type="entry name" value="LONG-CHAIN-FATTY-ACID--COA LIGASE"/>
    <property type="match status" value="1"/>
</dbReference>
<dbReference type="EMBL" id="AP018664">
    <property type="protein sequence ID" value="BBD99878.1"/>
    <property type="molecule type" value="Genomic_DNA"/>
</dbReference>
<dbReference type="InterPro" id="IPR042099">
    <property type="entry name" value="ANL_N_sf"/>
</dbReference>
<protein>
    <recommendedName>
        <fullName evidence="1">AMP-dependent synthetase/ligase domain-containing protein</fullName>
    </recommendedName>
</protein>
<dbReference type="Gene3D" id="3.40.50.12780">
    <property type="entry name" value="N-terminal domain of ligase-like"/>
    <property type="match status" value="1"/>
</dbReference>